<dbReference type="RefSeq" id="WP_183511741.1">
    <property type="nucleotide sequence ID" value="NZ_BAABGK010000012.1"/>
</dbReference>
<proteinExistence type="predicted"/>
<comment type="caution">
    <text evidence="1">The sequence shown here is derived from an EMBL/GenBank/DDBJ whole genome shotgun (WGS) entry which is preliminary data.</text>
</comment>
<sequence length="150" mass="16692">MTDDQEMPATETLAADECWKLLRRISVGHLALCGDDGPELFPVNYAVDHGTVVFRTRAGTKLSMVGNDDRVAFEVDSVDTESGRAWSVIIKGRAEVFGGIEEMVDSFSLMLFPWEAGPKDAFVRIVPTIISGRRFHIAAPLTWWKHMDHG</sequence>
<protein>
    <submittedName>
        <fullName evidence="1">Nitroimidazol reductase NimA-like FMN-containing flavoprotein (Pyridoxamine 5'-phosphate oxidase superfamily)</fullName>
    </submittedName>
</protein>
<keyword evidence="2" id="KW-1185">Reference proteome</keyword>
<organism evidence="1 2">
    <name type="scientific">Paeniglutamicibacter cryotolerans</name>
    <dbReference type="NCBI Taxonomy" id="670079"/>
    <lineage>
        <taxon>Bacteria</taxon>
        <taxon>Bacillati</taxon>
        <taxon>Actinomycetota</taxon>
        <taxon>Actinomycetes</taxon>
        <taxon>Micrococcales</taxon>
        <taxon>Micrococcaceae</taxon>
        <taxon>Paeniglutamicibacter</taxon>
    </lineage>
</organism>
<evidence type="ECO:0000313" key="1">
    <source>
        <dbReference type="EMBL" id="MBB2996467.1"/>
    </source>
</evidence>
<dbReference type="Gene3D" id="2.30.110.10">
    <property type="entry name" value="Electron Transport, Fmn-binding Protein, Chain A"/>
    <property type="match status" value="1"/>
</dbReference>
<dbReference type="InterPro" id="IPR024747">
    <property type="entry name" value="Pyridox_Oxase-rel"/>
</dbReference>
<dbReference type="SUPFAM" id="SSF50475">
    <property type="entry name" value="FMN-binding split barrel"/>
    <property type="match status" value="1"/>
</dbReference>
<gene>
    <name evidence="1" type="ORF">E9229_002658</name>
</gene>
<accession>A0A839QKT3</accession>
<dbReference type="InterPro" id="IPR012349">
    <property type="entry name" value="Split_barrel_FMN-bd"/>
</dbReference>
<name>A0A839QKT3_9MICC</name>
<reference evidence="1 2" key="1">
    <citation type="submission" date="2020-08" db="EMBL/GenBank/DDBJ databases">
        <title>Sequencing the genomes of 1000 actinobacteria strains.</title>
        <authorList>
            <person name="Klenk H.-P."/>
        </authorList>
    </citation>
    <scope>NUCLEOTIDE SEQUENCE [LARGE SCALE GENOMIC DNA]</scope>
    <source>
        <strain evidence="1 2">DSM 22826</strain>
    </source>
</reference>
<dbReference type="Pfam" id="PF12900">
    <property type="entry name" value="Pyridox_ox_2"/>
    <property type="match status" value="1"/>
</dbReference>
<dbReference type="AlphaFoldDB" id="A0A839QKT3"/>
<dbReference type="Proteomes" id="UP000523000">
    <property type="component" value="Unassembled WGS sequence"/>
</dbReference>
<evidence type="ECO:0000313" key="2">
    <source>
        <dbReference type="Proteomes" id="UP000523000"/>
    </source>
</evidence>
<dbReference type="EMBL" id="JACHVS010000001">
    <property type="protein sequence ID" value="MBB2996467.1"/>
    <property type="molecule type" value="Genomic_DNA"/>
</dbReference>